<dbReference type="CDD" id="cd18140">
    <property type="entry name" value="HLD_clamp_RFC"/>
    <property type="match status" value="1"/>
</dbReference>
<dbReference type="SUPFAM" id="SSF52540">
    <property type="entry name" value="P-loop containing nucleoside triphosphate hydrolases"/>
    <property type="match status" value="1"/>
</dbReference>
<dbReference type="SMART" id="SM00382">
    <property type="entry name" value="AAA"/>
    <property type="match status" value="1"/>
</dbReference>
<dbReference type="InterPro" id="IPR003959">
    <property type="entry name" value="ATPase_AAA_core"/>
</dbReference>
<dbReference type="InterPro" id="IPR003593">
    <property type="entry name" value="AAA+_ATPase"/>
</dbReference>
<dbReference type="PANTHER" id="PTHR11669">
    <property type="entry name" value="REPLICATION FACTOR C / DNA POLYMERASE III GAMMA-TAU SUBUNIT"/>
    <property type="match status" value="1"/>
</dbReference>
<feature type="domain" description="AAA+ ATPase" evidence="6">
    <location>
        <begin position="37"/>
        <end position="169"/>
    </location>
</feature>
<name>A0ABQ8XKD9_9EUKA</name>
<dbReference type="Pfam" id="PF21960">
    <property type="entry name" value="RCF1-5-like_lid"/>
    <property type="match status" value="1"/>
</dbReference>
<comment type="similarity">
    <text evidence="1">Belongs to the activator 1 small subunits family.</text>
</comment>
<dbReference type="InterPro" id="IPR013748">
    <property type="entry name" value="Rep_factorC_C"/>
</dbReference>
<dbReference type="Gene3D" id="1.20.272.10">
    <property type="match status" value="1"/>
</dbReference>
<evidence type="ECO:0000256" key="3">
    <source>
        <dbReference type="ARBA" id="ARBA00022741"/>
    </source>
</evidence>
<protein>
    <submittedName>
        <fullName evidence="7">Replication factor c subunit 4</fullName>
    </submittedName>
</protein>
<keyword evidence="8" id="KW-1185">Reference proteome</keyword>
<dbReference type="SUPFAM" id="SSF48019">
    <property type="entry name" value="post-AAA+ oligomerization domain-like"/>
    <property type="match status" value="1"/>
</dbReference>
<keyword evidence="2" id="KW-0235">DNA replication</keyword>
<feature type="region of interest" description="Disordered" evidence="5">
    <location>
        <begin position="228"/>
        <end position="263"/>
    </location>
</feature>
<gene>
    <name evidence="7" type="ORF">M0813_05480</name>
</gene>
<dbReference type="Proteomes" id="UP001150062">
    <property type="component" value="Unassembled WGS sequence"/>
</dbReference>
<keyword evidence="4" id="KW-0067">ATP-binding</keyword>
<dbReference type="CDD" id="cd00009">
    <property type="entry name" value="AAA"/>
    <property type="match status" value="1"/>
</dbReference>
<evidence type="ECO:0000256" key="2">
    <source>
        <dbReference type="ARBA" id="ARBA00022705"/>
    </source>
</evidence>
<evidence type="ECO:0000256" key="4">
    <source>
        <dbReference type="ARBA" id="ARBA00022840"/>
    </source>
</evidence>
<dbReference type="InterPro" id="IPR050238">
    <property type="entry name" value="DNA_Rep/Repair_Clamp_Loader"/>
</dbReference>
<evidence type="ECO:0000313" key="8">
    <source>
        <dbReference type="Proteomes" id="UP001150062"/>
    </source>
</evidence>
<dbReference type="Pfam" id="PF08542">
    <property type="entry name" value="Rep_fac_C"/>
    <property type="match status" value="1"/>
</dbReference>
<evidence type="ECO:0000256" key="5">
    <source>
        <dbReference type="SAM" id="MobiDB-lite"/>
    </source>
</evidence>
<keyword evidence="3" id="KW-0547">Nucleotide-binding</keyword>
<dbReference type="InterPro" id="IPR047854">
    <property type="entry name" value="RFC_lid"/>
</dbReference>
<evidence type="ECO:0000256" key="1">
    <source>
        <dbReference type="ARBA" id="ARBA00005378"/>
    </source>
</evidence>
<accession>A0ABQ8XKD9</accession>
<reference evidence="7" key="1">
    <citation type="submission" date="2022-08" db="EMBL/GenBank/DDBJ databases">
        <title>Novel sulfate-reducing endosymbionts in the free-living metamonad Anaeramoeba.</title>
        <authorList>
            <person name="Jerlstrom-Hultqvist J."/>
            <person name="Cepicka I."/>
            <person name="Gallot-Lavallee L."/>
            <person name="Salas-Leiva D."/>
            <person name="Curtis B.A."/>
            <person name="Zahonova K."/>
            <person name="Pipaliya S."/>
            <person name="Dacks J."/>
            <person name="Roger A.J."/>
        </authorList>
    </citation>
    <scope>NUCLEOTIDE SEQUENCE</scope>
    <source>
        <strain evidence="7">Schooner1</strain>
    </source>
</reference>
<dbReference type="EMBL" id="JAOAOG010000298">
    <property type="protein sequence ID" value="KAJ6231749.1"/>
    <property type="molecule type" value="Genomic_DNA"/>
</dbReference>
<dbReference type="Pfam" id="PF00004">
    <property type="entry name" value="AAA"/>
    <property type="match status" value="1"/>
</dbReference>
<dbReference type="Gene3D" id="3.40.50.300">
    <property type="entry name" value="P-loop containing nucleotide triphosphate hydrolases"/>
    <property type="match status" value="1"/>
</dbReference>
<dbReference type="InterPro" id="IPR027417">
    <property type="entry name" value="P-loop_NTPase"/>
</dbReference>
<comment type="caution">
    <text evidence="7">The sequence shown here is derived from an EMBL/GenBank/DDBJ whole genome shotgun (WGS) entry which is preliminary data.</text>
</comment>
<evidence type="ECO:0000313" key="7">
    <source>
        <dbReference type="EMBL" id="KAJ6231749.1"/>
    </source>
</evidence>
<organism evidence="7 8">
    <name type="scientific">Anaeramoeba flamelloides</name>
    <dbReference type="NCBI Taxonomy" id="1746091"/>
    <lineage>
        <taxon>Eukaryota</taxon>
        <taxon>Metamonada</taxon>
        <taxon>Anaeramoebidae</taxon>
        <taxon>Anaeramoeba</taxon>
    </lineage>
</organism>
<dbReference type="Gene3D" id="1.10.8.60">
    <property type="match status" value="1"/>
</dbReference>
<sequence>MSRSVPWVEKYRPRKVEDVVYQNEVVSALKNSLNSGNLPHLLFYGPPGTGKTSTILAISKQLFGPKLFQTRVKELNASDERGIDVVRDTVKKFASLSSISVDPKYPSPKFKILILDEADSMTSDAQNALRRIMELYSKETRFCLICNYVSKIIDPITSRCAKFRFKPIKKELMFDRLKYIATQERVPIRDKALNSLISMTNGDLRSAITLLQSAAAMVLPLPKQLTTNQISQNKEKEKEKEKDKETGMEIEIEKEDDEDEDEDEEVTTSLIMEISGFVPAKVINEFIETCKSNSYNNLVKKVKEVIYSAYSIQKILLELMNRIIEENSLNNLQKSTICEKIAEKEHSLIDGADEFLQLLDLAACMTSTFQQIK</sequence>
<dbReference type="InterPro" id="IPR008921">
    <property type="entry name" value="DNA_pol3_clamp-load_cplx_C"/>
</dbReference>
<evidence type="ECO:0000259" key="6">
    <source>
        <dbReference type="SMART" id="SM00382"/>
    </source>
</evidence>
<proteinExistence type="inferred from homology"/>
<feature type="compositionally biased region" description="Acidic residues" evidence="5">
    <location>
        <begin position="248"/>
        <end position="263"/>
    </location>
</feature>
<dbReference type="PANTHER" id="PTHR11669:SF20">
    <property type="entry name" value="REPLICATION FACTOR C SUBUNIT 4"/>
    <property type="match status" value="1"/>
</dbReference>
<feature type="compositionally biased region" description="Basic and acidic residues" evidence="5">
    <location>
        <begin position="233"/>
        <end position="247"/>
    </location>
</feature>